<sequence>MSKKTLNAENLARLGADRLAELMIEVSTGSADIKRRLRLELSHNLGAQELGRDVRKRLVTLRRAKSTIGWRKRKAFFKDLHTQADMITARIAPEDPALGLDLLWQFLELVPSVYSRTDDSRGEISDVFGTALSHIGPIAENAMPDPKALADRVWEAVTDNGFGEFDGVIVALAPALGSIGFDRLTAQVDAYEAEPLQDPEMDHEALAFLRALRSESGNYHAEKKARLIRQIRQQIAQASGDTDALIAQYSPAALSHPETAAEIAARLIDKDRAQEALQYLKDAAPDELDQSRSAWDATYIRCLQALGQPEQAQAHHWTCFVQTLDADHLRAHLKLLPDFDDVEAEDAARDHALGYADAMRALSFLIAWPDLPGAATLVLNRHHELDAERSDVLTPAADALRVRFPLAATLILRAMILEILDLGASRTYTQAAELLADCAALDAEIADYGDLPDHTSFLRALVAQYPRKSAFWDKVSFAQG</sequence>
<gene>
    <name evidence="1" type="ORF">PEV8663_03930</name>
</gene>
<reference evidence="1 2" key="1">
    <citation type="submission" date="2017-05" db="EMBL/GenBank/DDBJ databases">
        <authorList>
            <person name="Song R."/>
            <person name="Chenine A.L."/>
            <person name="Ruprecht R.M."/>
        </authorList>
    </citation>
    <scope>NUCLEOTIDE SEQUENCE [LARGE SCALE GENOMIC DNA]</scope>
    <source>
        <strain evidence="1 2">CECT 8663</strain>
    </source>
</reference>
<dbReference type="EMBL" id="FXYH01000018">
    <property type="protein sequence ID" value="SMX48729.1"/>
    <property type="molecule type" value="Genomic_DNA"/>
</dbReference>
<name>A0A238L134_9RHOB</name>
<evidence type="ECO:0000313" key="2">
    <source>
        <dbReference type="Proteomes" id="UP000220836"/>
    </source>
</evidence>
<organism evidence="1 2">
    <name type="scientific">Pelagimonas varians</name>
    <dbReference type="NCBI Taxonomy" id="696760"/>
    <lineage>
        <taxon>Bacteria</taxon>
        <taxon>Pseudomonadati</taxon>
        <taxon>Pseudomonadota</taxon>
        <taxon>Alphaproteobacteria</taxon>
        <taxon>Rhodobacterales</taxon>
        <taxon>Roseobacteraceae</taxon>
        <taxon>Pelagimonas</taxon>
    </lineage>
</organism>
<dbReference type="InterPro" id="IPR049245">
    <property type="entry name" value="DUF6880"/>
</dbReference>
<evidence type="ECO:0000313" key="1">
    <source>
        <dbReference type="EMBL" id="SMX48729.1"/>
    </source>
</evidence>
<dbReference type="Proteomes" id="UP000220836">
    <property type="component" value="Unassembled WGS sequence"/>
</dbReference>
<dbReference type="RefSeq" id="WP_097806365.1">
    <property type="nucleotide sequence ID" value="NZ_CBDIHF020000004.1"/>
</dbReference>
<accession>A0A238L134</accession>
<protein>
    <submittedName>
        <fullName evidence="1">Uncharacterized protein</fullName>
    </submittedName>
</protein>
<dbReference type="OrthoDB" id="7183688at2"/>
<dbReference type="Pfam" id="PF21810">
    <property type="entry name" value="DUF6880"/>
    <property type="match status" value="1"/>
</dbReference>
<dbReference type="AlphaFoldDB" id="A0A238L134"/>
<keyword evidence="2" id="KW-1185">Reference proteome</keyword>
<proteinExistence type="predicted"/>